<proteinExistence type="inferred from homology"/>
<keyword evidence="12" id="KW-0170">Cobalt</keyword>
<name>A0A0D1CIE0_MYCMD</name>
<dbReference type="Pfam" id="PF00834">
    <property type="entry name" value="Ribul_P_3_epim"/>
    <property type="match status" value="1"/>
</dbReference>
<comment type="catalytic activity">
    <reaction evidence="1">
        <text>D-ribulose 5-phosphate = D-xylulose 5-phosphate</text>
        <dbReference type="Rhea" id="RHEA:13677"/>
        <dbReference type="ChEBI" id="CHEBI:57737"/>
        <dbReference type="ChEBI" id="CHEBI:58121"/>
        <dbReference type="EC" id="5.1.3.1"/>
    </reaction>
</comment>
<dbReference type="GO" id="GO:0046872">
    <property type="term" value="F:metal ion binding"/>
    <property type="evidence" value="ECO:0000318"/>
    <property type="project" value="GO_Central"/>
</dbReference>
<comment type="similarity">
    <text evidence="7">Belongs to the ribulose-phosphate 3-epimerase family.</text>
</comment>
<dbReference type="VEuPathDB" id="FungiDB:UMAG_04797"/>
<dbReference type="PANTHER" id="PTHR11749">
    <property type="entry name" value="RIBULOSE-5-PHOSPHATE-3-EPIMERASE"/>
    <property type="match status" value="1"/>
</dbReference>
<dbReference type="PROSITE" id="PS01086">
    <property type="entry name" value="RIBUL_P_3_EPIMER_2"/>
    <property type="match status" value="1"/>
</dbReference>
<dbReference type="GO" id="GO:0004750">
    <property type="term" value="F:D-ribulose-phosphate 3-epimerase activity"/>
    <property type="evidence" value="ECO:0000318"/>
    <property type="project" value="GO_Central"/>
</dbReference>
<evidence type="ECO:0000256" key="2">
    <source>
        <dbReference type="ARBA" id="ARBA00001936"/>
    </source>
</evidence>
<dbReference type="CDD" id="cd00429">
    <property type="entry name" value="RPE"/>
    <property type="match status" value="1"/>
</dbReference>
<dbReference type="GeneID" id="23564864"/>
<accession>A0A0D1CIE0</accession>
<sequence length="311" mass="33783">MPATKIAPSVLASDLGNLNCECQRMMDSGADWLHMDIMDGHFVPNIVMGAPVIASVSKAVPNIFMDCHMMVSDPGKWVKDISEAGGASYTFHLEATDDPMDVVRQIKATKMRAAVAINPGTPASEISDELGNAVDMILVMTVWPGAGGQKFMKECMPKVAELRARFPDLDVEVDGGVGPKTIDRCADAGANIIVAGTAIFNHSSPKDVIKFLRTRCDEAQERIKRERERIARGEPVDHEIKHYEDGRKSGWQSGAITPLSYPRVYMSASKREKLRRESQGALERGERPTLSSLQGMSGLSITPAASAVEGK</sequence>
<dbReference type="eggNOG" id="KOG3111">
    <property type="taxonomic scope" value="Eukaryota"/>
</dbReference>
<dbReference type="NCBIfam" id="NF004076">
    <property type="entry name" value="PRK05581.1-4"/>
    <property type="match status" value="1"/>
</dbReference>
<dbReference type="OrthoDB" id="1927044at2759"/>
<dbReference type="HAMAP" id="MF_02227">
    <property type="entry name" value="RPE"/>
    <property type="match status" value="1"/>
</dbReference>
<evidence type="ECO:0000256" key="10">
    <source>
        <dbReference type="ARBA" id="ARBA00022723"/>
    </source>
</evidence>
<feature type="compositionally biased region" description="Polar residues" evidence="15">
    <location>
        <begin position="289"/>
        <end position="300"/>
    </location>
</feature>
<evidence type="ECO:0000256" key="15">
    <source>
        <dbReference type="SAM" id="MobiDB-lite"/>
    </source>
</evidence>
<evidence type="ECO:0000256" key="3">
    <source>
        <dbReference type="ARBA" id="ARBA00001941"/>
    </source>
</evidence>
<dbReference type="InterPro" id="IPR000056">
    <property type="entry name" value="Ribul_P_3_epim-like"/>
</dbReference>
<dbReference type="KEGG" id="uma:UMAG_04797"/>
<reference evidence="16 17" key="1">
    <citation type="journal article" date="2006" name="Nature">
        <title>Insights from the genome of the biotrophic fungal plant pathogen Ustilago maydis.</title>
        <authorList>
            <person name="Kamper J."/>
            <person name="Kahmann R."/>
            <person name="Bolker M."/>
            <person name="Ma L.J."/>
            <person name="Brefort T."/>
            <person name="Saville B.J."/>
            <person name="Banuett F."/>
            <person name="Kronstad J.W."/>
            <person name="Gold S.E."/>
            <person name="Muller O."/>
            <person name="Perlin M.H."/>
            <person name="Wosten H.A."/>
            <person name="de Vries R."/>
            <person name="Ruiz-Herrera J."/>
            <person name="Reynaga-Pena C.G."/>
            <person name="Snetselaar K."/>
            <person name="McCann M."/>
            <person name="Perez-Martin J."/>
            <person name="Feldbrugge M."/>
            <person name="Basse C.W."/>
            <person name="Steinberg G."/>
            <person name="Ibeas J.I."/>
            <person name="Holloman W."/>
            <person name="Guzman P."/>
            <person name="Farman M."/>
            <person name="Stajich J.E."/>
            <person name="Sentandreu R."/>
            <person name="Gonzalez-Prieto J.M."/>
            <person name="Kennell J.C."/>
            <person name="Molina L."/>
            <person name="Schirawski J."/>
            <person name="Mendoza-Mendoza A."/>
            <person name="Greilinger D."/>
            <person name="Munch K."/>
            <person name="Rossel N."/>
            <person name="Scherer M."/>
            <person name="Vranes M."/>
            <person name="Ladendorf O."/>
            <person name="Vincon V."/>
            <person name="Fuchs U."/>
            <person name="Sandrock B."/>
            <person name="Meng S."/>
            <person name="Ho E.C."/>
            <person name="Cahill M.J."/>
            <person name="Boyce K.J."/>
            <person name="Klose J."/>
            <person name="Klosterman S.J."/>
            <person name="Deelstra H.J."/>
            <person name="Ortiz-Castellanos L."/>
            <person name="Li W."/>
            <person name="Sanchez-Alonso P."/>
            <person name="Schreier P.H."/>
            <person name="Hauser-Hahn I."/>
            <person name="Vaupel M."/>
            <person name="Koopmann E."/>
            <person name="Friedrich G."/>
            <person name="Voss H."/>
            <person name="Schluter T."/>
            <person name="Margolis J."/>
            <person name="Platt D."/>
            <person name="Swimmer C."/>
            <person name="Gnirke A."/>
            <person name="Chen F."/>
            <person name="Vysotskaia V."/>
            <person name="Mannhaupt G."/>
            <person name="Guldener U."/>
            <person name="Munsterkotter M."/>
            <person name="Haase D."/>
            <person name="Oesterheld M."/>
            <person name="Mewes H.W."/>
            <person name="Mauceli E.W."/>
            <person name="DeCaprio D."/>
            <person name="Wade C.M."/>
            <person name="Butler J."/>
            <person name="Young S."/>
            <person name="Jaffe D.B."/>
            <person name="Calvo S."/>
            <person name="Nusbaum C."/>
            <person name="Galagan J."/>
            <person name="Birren B.W."/>
        </authorList>
    </citation>
    <scope>NUCLEOTIDE SEQUENCE [LARGE SCALE GENOMIC DNA]</scope>
    <source>
        <strain evidence="17">DSM 14603 / FGSC 9021 / UM521</strain>
    </source>
</reference>
<dbReference type="Gene3D" id="3.20.20.70">
    <property type="entry name" value="Aldolase class I"/>
    <property type="match status" value="1"/>
</dbReference>
<evidence type="ECO:0000256" key="13">
    <source>
        <dbReference type="ARBA" id="ARBA00029933"/>
    </source>
</evidence>
<evidence type="ECO:0000256" key="7">
    <source>
        <dbReference type="ARBA" id="ARBA00009541"/>
    </source>
</evidence>
<feature type="compositionally biased region" description="Basic and acidic residues" evidence="15">
    <location>
        <begin position="270"/>
        <end position="287"/>
    </location>
</feature>
<organism evidence="16 17">
    <name type="scientific">Mycosarcoma maydis</name>
    <name type="common">Corn smut fungus</name>
    <name type="synonym">Ustilago maydis</name>
    <dbReference type="NCBI Taxonomy" id="5270"/>
    <lineage>
        <taxon>Eukaryota</taxon>
        <taxon>Fungi</taxon>
        <taxon>Dikarya</taxon>
        <taxon>Basidiomycota</taxon>
        <taxon>Ustilaginomycotina</taxon>
        <taxon>Ustilaginomycetes</taxon>
        <taxon>Ustilaginales</taxon>
        <taxon>Ustilaginaceae</taxon>
        <taxon>Mycosarcoma</taxon>
    </lineage>
</organism>
<dbReference type="InterPro" id="IPR011060">
    <property type="entry name" value="RibuloseP-bd_barrel"/>
</dbReference>
<dbReference type="STRING" id="237631.A0A0D1CIE0"/>
<dbReference type="GO" id="GO:0005975">
    <property type="term" value="P:carbohydrate metabolic process"/>
    <property type="evidence" value="ECO:0000318"/>
    <property type="project" value="GO_Central"/>
</dbReference>
<evidence type="ECO:0000256" key="11">
    <source>
        <dbReference type="ARBA" id="ARBA00023235"/>
    </source>
</evidence>
<evidence type="ECO:0000313" key="17">
    <source>
        <dbReference type="Proteomes" id="UP000000561"/>
    </source>
</evidence>
<evidence type="ECO:0000313" key="16">
    <source>
        <dbReference type="EMBL" id="KIS66733.1"/>
    </source>
</evidence>
<dbReference type="InParanoid" id="A0A0D1CIE0"/>
<comment type="cofactor">
    <cofactor evidence="3">
        <name>Co(2+)</name>
        <dbReference type="ChEBI" id="CHEBI:48828"/>
    </cofactor>
</comment>
<dbReference type="FunCoup" id="A0A0D1CIE0">
    <property type="interactions" value="418"/>
</dbReference>
<dbReference type="OMA" id="CDLILIM"/>
<evidence type="ECO:0000256" key="4">
    <source>
        <dbReference type="ARBA" id="ARBA00001947"/>
    </source>
</evidence>
<evidence type="ECO:0000256" key="1">
    <source>
        <dbReference type="ARBA" id="ARBA00001782"/>
    </source>
</evidence>
<dbReference type="InterPro" id="IPR026019">
    <property type="entry name" value="Ribul_P_3_epim"/>
</dbReference>
<dbReference type="InterPro" id="IPR013785">
    <property type="entry name" value="Aldolase_TIM"/>
</dbReference>
<protein>
    <recommendedName>
        <fullName evidence="9">Ribulose-phosphate 3-epimerase</fullName>
        <ecNumber evidence="8">5.1.3.1</ecNumber>
    </recommendedName>
    <alternativeName>
        <fullName evidence="14">Pentose-5-phosphate 3-epimerase</fullName>
    </alternativeName>
    <alternativeName>
        <fullName evidence="13">RPE</fullName>
    </alternativeName>
</protein>
<dbReference type="FunFam" id="3.20.20.70:FF:000130">
    <property type="entry name" value="Ribulose-phosphate 3-epimerase"/>
    <property type="match status" value="1"/>
</dbReference>
<dbReference type="GO" id="GO:0005829">
    <property type="term" value="C:cytosol"/>
    <property type="evidence" value="ECO:0000318"/>
    <property type="project" value="GO_Central"/>
</dbReference>
<dbReference type="EMBL" id="CM003156">
    <property type="protein sequence ID" value="KIS66733.1"/>
    <property type="molecule type" value="Genomic_DNA"/>
</dbReference>
<comment type="cofactor">
    <cofactor evidence="5">
        <name>Fe(2+)</name>
        <dbReference type="ChEBI" id="CHEBI:29033"/>
    </cofactor>
</comment>
<dbReference type="GO" id="GO:0009052">
    <property type="term" value="P:pentose-phosphate shunt, non-oxidative branch"/>
    <property type="evidence" value="ECO:0000318"/>
    <property type="project" value="GO_Central"/>
</dbReference>
<keyword evidence="17" id="KW-1185">Reference proteome</keyword>
<dbReference type="EC" id="5.1.3.1" evidence="8"/>
<evidence type="ECO:0000256" key="6">
    <source>
        <dbReference type="ARBA" id="ARBA00005016"/>
    </source>
</evidence>
<dbReference type="Proteomes" id="UP000000561">
    <property type="component" value="Chromosome 17"/>
</dbReference>
<evidence type="ECO:0000256" key="5">
    <source>
        <dbReference type="ARBA" id="ARBA00001954"/>
    </source>
</evidence>
<keyword evidence="10" id="KW-0479">Metal-binding</keyword>
<dbReference type="RefSeq" id="XP_011391660.1">
    <property type="nucleotide sequence ID" value="XM_011393358.1"/>
</dbReference>
<evidence type="ECO:0000256" key="9">
    <source>
        <dbReference type="ARBA" id="ARBA00013920"/>
    </source>
</evidence>
<evidence type="ECO:0000256" key="8">
    <source>
        <dbReference type="ARBA" id="ARBA00013188"/>
    </source>
</evidence>
<comment type="cofactor">
    <cofactor evidence="4">
        <name>Zn(2+)</name>
        <dbReference type="ChEBI" id="CHEBI:29105"/>
    </cofactor>
</comment>
<dbReference type="PROSITE" id="PS01085">
    <property type="entry name" value="RIBUL_P_3_EPIMER_1"/>
    <property type="match status" value="1"/>
</dbReference>
<comment type="cofactor">
    <cofactor evidence="2">
        <name>Mn(2+)</name>
        <dbReference type="ChEBI" id="CHEBI:29035"/>
    </cofactor>
</comment>
<keyword evidence="11" id="KW-0413">Isomerase</keyword>
<dbReference type="SUPFAM" id="SSF51366">
    <property type="entry name" value="Ribulose-phoshate binding barrel"/>
    <property type="match status" value="1"/>
</dbReference>
<evidence type="ECO:0000256" key="14">
    <source>
        <dbReference type="ARBA" id="ARBA00030599"/>
    </source>
</evidence>
<dbReference type="AlphaFoldDB" id="A0A0D1CIE0"/>
<dbReference type="UniPathway" id="UPA00115">
    <property type="reaction ID" value="UER00411"/>
</dbReference>
<feature type="region of interest" description="Disordered" evidence="15">
    <location>
        <begin position="270"/>
        <end position="311"/>
    </location>
</feature>
<comment type="pathway">
    <text evidence="6">Carbohydrate degradation; pentose phosphate pathway; D-xylulose 5-phosphate from D-ribulose 5-phosphate (non-oxidative stage): step 1/1.</text>
</comment>
<gene>
    <name evidence="16" type="ORF">UMAG_04797</name>
</gene>
<evidence type="ECO:0000256" key="12">
    <source>
        <dbReference type="ARBA" id="ARBA00023285"/>
    </source>
</evidence>